<keyword evidence="3" id="KW-1185">Reference proteome</keyword>
<feature type="compositionally biased region" description="Basic residues" evidence="1">
    <location>
        <begin position="8"/>
        <end position="17"/>
    </location>
</feature>
<dbReference type="EMBL" id="FUWM01000023">
    <property type="protein sequence ID" value="SJZ97211.1"/>
    <property type="molecule type" value="Genomic_DNA"/>
</dbReference>
<dbReference type="Proteomes" id="UP000190625">
    <property type="component" value="Unassembled WGS sequence"/>
</dbReference>
<evidence type="ECO:0000313" key="3">
    <source>
        <dbReference type="Proteomes" id="UP000190625"/>
    </source>
</evidence>
<gene>
    <name evidence="2" type="ORF">SAMN02745118_02379</name>
</gene>
<evidence type="ECO:0000256" key="1">
    <source>
        <dbReference type="SAM" id="MobiDB-lite"/>
    </source>
</evidence>
<proteinExistence type="predicted"/>
<sequence>MNNDQYRSRRKSSKKKIWFKDVNPKNNKSTTNQNEDNNNSLDNKNTNEELEQYDKTDDQNENQTNNNDKLINNESESNNSSNNNNNIEELTNIKDDHSLNISSNRNPKLNIDNKISHLNQVGYSFQQQLLNHLGDFIKIAVTTCCDDGCFEGILCQVESDFIILINSLTIIEIPVDRIAAIIIQAGGVPQESNNDNTEE</sequence>
<dbReference type="OrthoDB" id="10018257at2"/>
<dbReference type="AlphaFoldDB" id="A0A1T4Q118"/>
<evidence type="ECO:0000313" key="2">
    <source>
        <dbReference type="EMBL" id="SJZ97211.1"/>
    </source>
</evidence>
<name>A0A1T4Q118_9FIRM</name>
<feature type="region of interest" description="Disordered" evidence="1">
    <location>
        <begin position="1"/>
        <end position="87"/>
    </location>
</feature>
<dbReference type="RefSeq" id="WP_078810811.1">
    <property type="nucleotide sequence ID" value="NZ_FUWM01000023.1"/>
</dbReference>
<organism evidence="2 3">
    <name type="scientific">Selenihalanaerobacter shriftii</name>
    <dbReference type="NCBI Taxonomy" id="142842"/>
    <lineage>
        <taxon>Bacteria</taxon>
        <taxon>Bacillati</taxon>
        <taxon>Bacillota</taxon>
        <taxon>Clostridia</taxon>
        <taxon>Halanaerobiales</taxon>
        <taxon>Halobacteroidaceae</taxon>
        <taxon>Selenihalanaerobacter</taxon>
    </lineage>
</organism>
<accession>A0A1T4Q118</accession>
<feature type="compositionally biased region" description="Low complexity" evidence="1">
    <location>
        <begin position="26"/>
        <end position="44"/>
    </location>
</feature>
<protein>
    <submittedName>
        <fullName evidence="2">Uncharacterized protein</fullName>
    </submittedName>
</protein>
<feature type="compositionally biased region" description="Low complexity" evidence="1">
    <location>
        <begin position="61"/>
        <end position="87"/>
    </location>
</feature>
<reference evidence="3" key="1">
    <citation type="submission" date="2017-02" db="EMBL/GenBank/DDBJ databases">
        <authorList>
            <person name="Varghese N."/>
            <person name="Submissions S."/>
        </authorList>
    </citation>
    <scope>NUCLEOTIDE SEQUENCE [LARGE SCALE GENOMIC DNA]</scope>
    <source>
        <strain evidence="3">ATCC BAA-73</strain>
    </source>
</reference>